<dbReference type="GO" id="GO:0005524">
    <property type="term" value="F:ATP binding"/>
    <property type="evidence" value="ECO:0007669"/>
    <property type="project" value="UniProtKB-KW"/>
</dbReference>
<dbReference type="GO" id="GO:0030272">
    <property type="term" value="F:5-formyltetrahydrofolate cyclo-ligase activity"/>
    <property type="evidence" value="ECO:0007669"/>
    <property type="project" value="UniProtKB-EC"/>
</dbReference>
<gene>
    <name evidence="6" type="ORF">AtDm6_3505</name>
</gene>
<dbReference type="SUPFAM" id="SSF100950">
    <property type="entry name" value="NagB/RpiA/CoA transferase-like"/>
    <property type="match status" value="1"/>
</dbReference>
<comment type="caution">
    <text evidence="6">The sequence shown here is derived from an EMBL/GenBank/DDBJ whole genome shotgun (WGS) entry which is preliminary data.</text>
</comment>
<proteinExistence type="inferred from homology"/>
<feature type="binding site" evidence="4">
    <location>
        <begin position="140"/>
        <end position="148"/>
    </location>
    <ligand>
        <name>ATP</name>
        <dbReference type="ChEBI" id="CHEBI:30616"/>
    </ligand>
</feature>
<keyword evidence="5" id="KW-0460">Magnesium</keyword>
<dbReference type="Gene3D" id="3.40.50.10420">
    <property type="entry name" value="NagB/RpiA/CoA transferase-like"/>
    <property type="match status" value="1"/>
</dbReference>
<reference evidence="6 7" key="1">
    <citation type="submission" date="2014-06" db="EMBL/GenBank/DDBJ databases">
        <title>Functional and comparative genomic analyses of the Drosophila gut microbiota identify candidate symbiosis factors.</title>
        <authorList>
            <person name="Newell P.D."/>
            <person name="Chaston J.M."/>
            <person name="Douglas A.E."/>
        </authorList>
    </citation>
    <scope>NUCLEOTIDE SEQUENCE [LARGE SCALE GENOMIC DNA]</scope>
    <source>
        <strain evidence="6 7">DmCS_006</strain>
    </source>
</reference>
<dbReference type="InterPro" id="IPR002698">
    <property type="entry name" value="FTHF_cligase"/>
</dbReference>
<dbReference type="GO" id="GO:0035999">
    <property type="term" value="P:tetrahydrofolate interconversion"/>
    <property type="evidence" value="ECO:0007669"/>
    <property type="project" value="TreeGrafter"/>
</dbReference>
<dbReference type="STRING" id="104102.AtDm6_3505"/>
<keyword evidence="7" id="KW-1185">Reference proteome</keyword>
<evidence type="ECO:0000313" key="6">
    <source>
        <dbReference type="EMBL" id="KGB20726.1"/>
    </source>
</evidence>
<keyword evidence="6" id="KW-0436">Ligase</keyword>
<feature type="binding site" evidence="4">
    <location>
        <begin position="20"/>
        <end position="24"/>
    </location>
    <ligand>
        <name>ATP</name>
        <dbReference type="ChEBI" id="CHEBI:30616"/>
    </ligand>
</feature>
<dbReference type="EMBL" id="JOKM01000122">
    <property type="protein sequence ID" value="KGB20726.1"/>
    <property type="molecule type" value="Genomic_DNA"/>
</dbReference>
<keyword evidence="2 4" id="KW-0547">Nucleotide-binding</keyword>
<dbReference type="Proteomes" id="UP000029448">
    <property type="component" value="Unassembled WGS sequence"/>
</dbReference>
<dbReference type="RefSeq" id="WP_035382432.1">
    <property type="nucleotide sequence ID" value="NZ_JACAOJ010000029.1"/>
</dbReference>
<dbReference type="NCBIfam" id="TIGR02727">
    <property type="entry name" value="MTHFS_bact"/>
    <property type="match status" value="1"/>
</dbReference>
<name>A0A094ZDM7_9PROT</name>
<evidence type="ECO:0000313" key="7">
    <source>
        <dbReference type="Proteomes" id="UP000029448"/>
    </source>
</evidence>
<evidence type="ECO:0000256" key="3">
    <source>
        <dbReference type="ARBA" id="ARBA00022840"/>
    </source>
</evidence>
<dbReference type="EC" id="6.3.3.2" evidence="5"/>
<accession>A0A094ZDM7</accession>
<organism evidence="6 7">
    <name type="scientific">Acetobacter tropicalis</name>
    <dbReference type="NCBI Taxonomy" id="104102"/>
    <lineage>
        <taxon>Bacteria</taxon>
        <taxon>Pseudomonadati</taxon>
        <taxon>Pseudomonadota</taxon>
        <taxon>Alphaproteobacteria</taxon>
        <taxon>Acetobacterales</taxon>
        <taxon>Acetobacteraceae</taxon>
        <taxon>Acetobacter</taxon>
    </lineage>
</organism>
<dbReference type="GO" id="GO:0046872">
    <property type="term" value="F:metal ion binding"/>
    <property type="evidence" value="ECO:0007669"/>
    <property type="project" value="UniProtKB-KW"/>
</dbReference>
<dbReference type="GeneID" id="89478858"/>
<protein>
    <recommendedName>
        <fullName evidence="5">5-formyltetrahydrofolate cyclo-ligase</fullName>
        <ecNumber evidence="5">6.3.3.2</ecNumber>
    </recommendedName>
</protein>
<keyword evidence="5" id="KW-0479">Metal-binding</keyword>
<dbReference type="InterPro" id="IPR024185">
    <property type="entry name" value="FTHF_cligase-like_sf"/>
</dbReference>
<dbReference type="InterPro" id="IPR037171">
    <property type="entry name" value="NagB/RpiA_transferase-like"/>
</dbReference>
<keyword evidence="3 4" id="KW-0067">ATP-binding</keyword>
<dbReference type="PANTHER" id="PTHR23407:SF1">
    <property type="entry name" value="5-FORMYLTETRAHYDROFOLATE CYCLO-LIGASE"/>
    <property type="match status" value="1"/>
</dbReference>
<evidence type="ECO:0000256" key="5">
    <source>
        <dbReference type="RuleBase" id="RU361279"/>
    </source>
</evidence>
<evidence type="ECO:0000256" key="2">
    <source>
        <dbReference type="ARBA" id="ARBA00022741"/>
    </source>
</evidence>
<dbReference type="Pfam" id="PF01812">
    <property type="entry name" value="5-FTHF_cyc-lig"/>
    <property type="match status" value="1"/>
</dbReference>
<comment type="cofactor">
    <cofactor evidence="5">
        <name>Mg(2+)</name>
        <dbReference type="ChEBI" id="CHEBI:18420"/>
    </cofactor>
</comment>
<comment type="similarity">
    <text evidence="1 5">Belongs to the 5-formyltetrahydrofolate cyclo-ligase family.</text>
</comment>
<dbReference type="GO" id="GO:0009396">
    <property type="term" value="P:folic acid-containing compound biosynthetic process"/>
    <property type="evidence" value="ECO:0007669"/>
    <property type="project" value="TreeGrafter"/>
</dbReference>
<dbReference type="PATRIC" id="fig|104102.7.peg.3453"/>
<sequence>MVAPHSSPLQSDPPAVAEAKKQLRARCLAALKNRDQALDPLLCRRLSESLLALEAERIACVWPLPHELDVRPVCHALAAAGRTVLLPETPPRGHPLVFRVWTPDCVMQAGRFGTCVPIGPVLTPEAIMVPLVGFDRRGNRLGYGGGYYDRTLATLPHADAVGYALAAQEVDHIPTGPYDHPLSCIVTEKERLHFD</sequence>
<feature type="binding site" evidence="4">
    <location>
        <position position="67"/>
    </location>
    <ligand>
        <name>substrate</name>
    </ligand>
</feature>
<evidence type="ECO:0000256" key="1">
    <source>
        <dbReference type="ARBA" id="ARBA00010638"/>
    </source>
</evidence>
<dbReference type="AlphaFoldDB" id="A0A094ZDM7"/>
<dbReference type="PANTHER" id="PTHR23407">
    <property type="entry name" value="ATPASE INHIBITOR/5-FORMYLTETRAHYDROFOLATE CYCLO-LIGASE"/>
    <property type="match status" value="1"/>
</dbReference>
<evidence type="ECO:0000256" key="4">
    <source>
        <dbReference type="PIRSR" id="PIRSR006806-1"/>
    </source>
</evidence>
<comment type="catalytic activity">
    <reaction evidence="5">
        <text>(6S)-5-formyl-5,6,7,8-tetrahydrofolate + ATP = (6R)-5,10-methenyltetrahydrofolate + ADP + phosphate</text>
        <dbReference type="Rhea" id="RHEA:10488"/>
        <dbReference type="ChEBI" id="CHEBI:30616"/>
        <dbReference type="ChEBI" id="CHEBI:43474"/>
        <dbReference type="ChEBI" id="CHEBI:57455"/>
        <dbReference type="ChEBI" id="CHEBI:57457"/>
        <dbReference type="ChEBI" id="CHEBI:456216"/>
        <dbReference type="EC" id="6.3.3.2"/>
    </reaction>
</comment>
<dbReference type="PIRSF" id="PIRSF006806">
    <property type="entry name" value="FTHF_cligase"/>
    <property type="match status" value="1"/>
</dbReference>